<dbReference type="PANTHER" id="PTHR24567">
    <property type="entry name" value="CRP FAMILY TRANSCRIPTIONAL REGULATORY PROTEIN"/>
    <property type="match status" value="1"/>
</dbReference>
<evidence type="ECO:0000256" key="3">
    <source>
        <dbReference type="ARBA" id="ARBA00023163"/>
    </source>
</evidence>
<dbReference type="Gene3D" id="2.60.120.10">
    <property type="entry name" value="Jelly Rolls"/>
    <property type="match status" value="1"/>
</dbReference>
<dbReference type="CDD" id="cd00038">
    <property type="entry name" value="CAP_ED"/>
    <property type="match status" value="1"/>
</dbReference>
<feature type="domain" description="Cyclic nucleotide-binding" evidence="4">
    <location>
        <begin position="13"/>
        <end position="116"/>
    </location>
</feature>
<dbReference type="SMART" id="SM00100">
    <property type="entry name" value="cNMP"/>
    <property type="match status" value="1"/>
</dbReference>
<evidence type="ECO:0000313" key="6">
    <source>
        <dbReference type="EMBL" id="SDW97593.1"/>
    </source>
</evidence>
<accession>A0A1H2XXE4</accession>
<name>A0A1H2XXE4_9GAMM</name>
<dbReference type="STRING" id="488533.SAMN04487960_105191"/>
<dbReference type="SUPFAM" id="SSF46785">
    <property type="entry name" value="Winged helix' DNA-binding domain"/>
    <property type="match status" value="1"/>
</dbReference>
<gene>
    <name evidence="6" type="ORF">SAMN04487960_105191</name>
</gene>
<dbReference type="PROSITE" id="PS51063">
    <property type="entry name" value="HTH_CRP_2"/>
    <property type="match status" value="1"/>
</dbReference>
<evidence type="ECO:0000256" key="2">
    <source>
        <dbReference type="ARBA" id="ARBA00023125"/>
    </source>
</evidence>
<keyword evidence="3" id="KW-0804">Transcription</keyword>
<evidence type="ECO:0000313" key="7">
    <source>
        <dbReference type="Proteomes" id="UP000199675"/>
    </source>
</evidence>
<keyword evidence="2" id="KW-0238">DNA-binding</keyword>
<keyword evidence="7" id="KW-1185">Reference proteome</keyword>
<dbReference type="AlphaFoldDB" id="A0A1H2XXE4"/>
<dbReference type="InterPro" id="IPR036388">
    <property type="entry name" value="WH-like_DNA-bd_sf"/>
</dbReference>
<dbReference type="PROSITE" id="PS50042">
    <property type="entry name" value="CNMP_BINDING_3"/>
    <property type="match status" value="1"/>
</dbReference>
<protein>
    <submittedName>
        <fullName evidence="6">cAMP-binding domain of CRP or a regulatory subunit of cAMP-dependent protein kinases</fullName>
    </submittedName>
</protein>
<dbReference type="Gene3D" id="1.10.10.10">
    <property type="entry name" value="Winged helix-like DNA-binding domain superfamily/Winged helix DNA-binding domain"/>
    <property type="match status" value="1"/>
</dbReference>
<dbReference type="InterPro" id="IPR000595">
    <property type="entry name" value="cNMP-bd_dom"/>
</dbReference>
<feature type="domain" description="HTH crp-type" evidence="5">
    <location>
        <begin position="147"/>
        <end position="218"/>
    </location>
</feature>
<dbReference type="InterPro" id="IPR018490">
    <property type="entry name" value="cNMP-bd_dom_sf"/>
</dbReference>
<dbReference type="GO" id="GO:0003677">
    <property type="term" value="F:DNA binding"/>
    <property type="evidence" value="ECO:0007669"/>
    <property type="project" value="UniProtKB-KW"/>
</dbReference>
<dbReference type="GO" id="GO:0005829">
    <property type="term" value="C:cytosol"/>
    <property type="evidence" value="ECO:0007669"/>
    <property type="project" value="TreeGrafter"/>
</dbReference>
<dbReference type="GO" id="GO:0016301">
    <property type="term" value="F:kinase activity"/>
    <property type="evidence" value="ECO:0007669"/>
    <property type="project" value="UniProtKB-KW"/>
</dbReference>
<keyword evidence="6" id="KW-0418">Kinase</keyword>
<dbReference type="InterPro" id="IPR036390">
    <property type="entry name" value="WH_DNA-bd_sf"/>
</dbReference>
<reference evidence="6 7" key="1">
    <citation type="submission" date="2016-10" db="EMBL/GenBank/DDBJ databases">
        <authorList>
            <person name="de Groot N.N."/>
        </authorList>
    </citation>
    <scope>NUCLEOTIDE SEQUENCE [LARGE SCALE GENOMIC DNA]</scope>
    <source>
        <strain evidence="6 7">CGMCC 1.7059</strain>
    </source>
</reference>
<dbReference type="InterPro" id="IPR050397">
    <property type="entry name" value="Env_Response_Regulators"/>
</dbReference>
<proteinExistence type="predicted"/>
<organism evidence="6 7">
    <name type="scientific">Marinobacter mobilis</name>
    <dbReference type="NCBI Taxonomy" id="488533"/>
    <lineage>
        <taxon>Bacteria</taxon>
        <taxon>Pseudomonadati</taxon>
        <taxon>Pseudomonadota</taxon>
        <taxon>Gammaproteobacteria</taxon>
        <taxon>Pseudomonadales</taxon>
        <taxon>Marinobacteraceae</taxon>
        <taxon>Marinobacter</taxon>
    </lineage>
</organism>
<dbReference type="InterPro" id="IPR012318">
    <property type="entry name" value="HTH_CRP"/>
</dbReference>
<evidence type="ECO:0000259" key="5">
    <source>
        <dbReference type="PROSITE" id="PS51063"/>
    </source>
</evidence>
<dbReference type="Pfam" id="PF13545">
    <property type="entry name" value="HTH_Crp_2"/>
    <property type="match status" value="1"/>
</dbReference>
<dbReference type="SUPFAM" id="SSF51206">
    <property type="entry name" value="cAMP-binding domain-like"/>
    <property type="match status" value="1"/>
</dbReference>
<evidence type="ECO:0000259" key="4">
    <source>
        <dbReference type="PROSITE" id="PS50042"/>
    </source>
</evidence>
<dbReference type="InterPro" id="IPR014710">
    <property type="entry name" value="RmlC-like_jellyroll"/>
</dbReference>
<dbReference type="SMART" id="SM00419">
    <property type="entry name" value="HTH_CRP"/>
    <property type="match status" value="1"/>
</dbReference>
<dbReference type="EMBL" id="FNNE01000005">
    <property type="protein sequence ID" value="SDW97593.1"/>
    <property type="molecule type" value="Genomic_DNA"/>
</dbReference>
<keyword evidence="1" id="KW-0805">Transcription regulation</keyword>
<evidence type="ECO:0000256" key="1">
    <source>
        <dbReference type="ARBA" id="ARBA00023015"/>
    </source>
</evidence>
<sequence>MTDVLDTLTRCPLLAGLPPEALAQAAKLATVRDFAENQTMYSKGSSPKTLVVIQSGAVRVNTVSRAGKELTLMICGPDNWFGDAVFWPESPRLLGAVAHEDTRIIEFASDSFMALLAAFPQCYPVIIQQLGLRLRAALMVIEDDALRGIPARLARRLLFIAAFQYGRTDHPVSLRLTQEQLGTMLGITRQATQRAMQLLVAKELVELRYGSILLSDPAGLETFIAADE</sequence>
<dbReference type="RefSeq" id="WP_091812966.1">
    <property type="nucleotide sequence ID" value="NZ_FNNE01000005.1"/>
</dbReference>
<dbReference type="PANTHER" id="PTHR24567:SF68">
    <property type="entry name" value="DNA-BINDING TRANSCRIPTIONAL DUAL REGULATOR CRP"/>
    <property type="match status" value="1"/>
</dbReference>
<dbReference type="Pfam" id="PF00027">
    <property type="entry name" value="cNMP_binding"/>
    <property type="match status" value="1"/>
</dbReference>
<keyword evidence="6" id="KW-0808">Transferase</keyword>
<dbReference type="GO" id="GO:0003700">
    <property type="term" value="F:DNA-binding transcription factor activity"/>
    <property type="evidence" value="ECO:0007669"/>
    <property type="project" value="TreeGrafter"/>
</dbReference>
<dbReference type="Proteomes" id="UP000199675">
    <property type="component" value="Unassembled WGS sequence"/>
</dbReference>
<dbReference type="OrthoDB" id="6881322at2"/>